<reference evidence="10" key="1">
    <citation type="submission" date="2020-11" db="EMBL/GenBank/DDBJ databases">
        <authorList>
            <person name="Tran Van P."/>
        </authorList>
    </citation>
    <scope>NUCLEOTIDE SEQUENCE</scope>
</reference>
<evidence type="ECO:0000256" key="3">
    <source>
        <dbReference type="ARBA" id="ARBA00011441"/>
    </source>
</evidence>
<sequence length="358" mass="41313">MATIPASPKKDGVKKFFAEKWKVQDEQMDGYLSKLELLYAKKLWHQLTQTINEMLQMPAMKEKKRLVDLYKHFVSDFEMKMNPLSLVRFISEVINQMTDPQDIATFLQKTEQKDLVAQLEKEVDDYDGVSAAHGVFYQLSSDLYRLQGRHAEYYRAALRYLGCTDLEQISDEEKKKRAFYLGLAALLGDGVYNFGELLAHPILDSLRGTEEEWVIDLLYAFNSGSLETFEKLKPKWSQQPDLASKTISLKQKICLLCLMEMTFRRPANARQISFAEIAKETRLPEDEVELLVMKALALGLLKGSLDQVAAKVNMTWVQPRVLDKKQMANMMDRLELWCKDIQSLEGQIEKQAEDILTY</sequence>
<evidence type="ECO:0000256" key="7">
    <source>
        <dbReference type="ARBA" id="ARBA00031303"/>
    </source>
</evidence>
<dbReference type="SMART" id="SM00088">
    <property type="entry name" value="PINT"/>
    <property type="match status" value="1"/>
</dbReference>
<evidence type="ECO:0000256" key="1">
    <source>
        <dbReference type="ARBA" id="ARBA00002362"/>
    </source>
</evidence>
<keyword evidence="5" id="KW-0647">Proteasome</keyword>
<dbReference type="GO" id="GO:0005198">
    <property type="term" value="F:structural molecule activity"/>
    <property type="evidence" value="ECO:0007669"/>
    <property type="project" value="TreeGrafter"/>
</dbReference>
<dbReference type="PANTHER" id="PTHR10539:SF0">
    <property type="entry name" value="26S PROTEASOME NON-ATPASE REGULATORY SUBUNIT 13"/>
    <property type="match status" value="1"/>
</dbReference>
<evidence type="ECO:0000313" key="10">
    <source>
        <dbReference type="EMBL" id="CAD7279537.1"/>
    </source>
</evidence>
<dbReference type="InterPro" id="IPR036390">
    <property type="entry name" value="WH_DNA-bd_sf"/>
</dbReference>
<evidence type="ECO:0000313" key="11">
    <source>
        <dbReference type="Proteomes" id="UP000678499"/>
    </source>
</evidence>
<comment type="function">
    <text evidence="1">Component of the 26S proteasome, a multiprotein complex involved in the ATP-dependent degradation of ubiquitinated proteins. This complex plays a key role in the maintenance of protein homeostasis by removing misfolded or damaged proteins, which could impair cellular functions, and by removing proteins whose functions are no longer required. Therefore, the proteasome participates in numerous cellular processes, including cell cycle progression, apoptosis, or DNA damage repair.</text>
</comment>
<dbReference type="EMBL" id="OA883717">
    <property type="protein sequence ID" value="CAD7279537.1"/>
    <property type="molecule type" value="Genomic_DNA"/>
</dbReference>
<dbReference type="InterPro" id="IPR000717">
    <property type="entry name" value="PCI_dom"/>
</dbReference>
<dbReference type="GO" id="GO:0005634">
    <property type="term" value="C:nucleus"/>
    <property type="evidence" value="ECO:0007669"/>
    <property type="project" value="TreeGrafter"/>
</dbReference>
<dbReference type="GO" id="GO:0008541">
    <property type="term" value="C:proteasome regulatory particle, lid subcomplex"/>
    <property type="evidence" value="ECO:0007669"/>
    <property type="project" value="TreeGrafter"/>
</dbReference>
<evidence type="ECO:0000256" key="5">
    <source>
        <dbReference type="ARBA" id="ARBA00022942"/>
    </source>
</evidence>
<dbReference type="GO" id="GO:0005829">
    <property type="term" value="C:cytosol"/>
    <property type="evidence" value="ECO:0007669"/>
    <property type="project" value="TreeGrafter"/>
</dbReference>
<proteinExistence type="inferred from homology"/>
<dbReference type="AlphaFoldDB" id="A0A7R9GEF6"/>
<evidence type="ECO:0000256" key="4">
    <source>
        <dbReference type="ARBA" id="ARBA00015732"/>
    </source>
</evidence>
<protein>
    <recommendedName>
        <fullName evidence="4">26S proteasome non-ATPase regulatory subunit 13</fullName>
    </recommendedName>
    <alternativeName>
        <fullName evidence="6">26S proteasome regulatory subunit RPN9</fullName>
    </alternativeName>
    <alternativeName>
        <fullName evidence="8">26S proteasome regulatory subunit S11</fullName>
    </alternativeName>
    <alternativeName>
        <fullName evidence="7">26S proteasome regulatory subunit p40.5</fullName>
    </alternativeName>
</protein>
<accession>A0A7R9GEF6</accession>
<comment type="similarity">
    <text evidence="2">Belongs to the proteasome subunit S11 family.</text>
</comment>
<dbReference type="Proteomes" id="UP000678499">
    <property type="component" value="Unassembled WGS sequence"/>
</dbReference>
<evidence type="ECO:0000256" key="8">
    <source>
        <dbReference type="ARBA" id="ARBA00032323"/>
    </source>
</evidence>
<organism evidence="10">
    <name type="scientific">Notodromas monacha</name>
    <dbReference type="NCBI Taxonomy" id="399045"/>
    <lineage>
        <taxon>Eukaryota</taxon>
        <taxon>Metazoa</taxon>
        <taxon>Ecdysozoa</taxon>
        <taxon>Arthropoda</taxon>
        <taxon>Crustacea</taxon>
        <taxon>Oligostraca</taxon>
        <taxon>Ostracoda</taxon>
        <taxon>Podocopa</taxon>
        <taxon>Podocopida</taxon>
        <taxon>Cypridocopina</taxon>
        <taxon>Cypridoidea</taxon>
        <taxon>Cyprididae</taxon>
        <taxon>Notodromas</taxon>
    </lineage>
</organism>
<dbReference type="GO" id="GO:0006511">
    <property type="term" value="P:ubiquitin-dependent protein catabolic process"/>
    <property type="evidence" value="ECO:0007669"/>
    <property type="project" value="TreeGrafter"/>
</dbReference>
<dbReference type="EMBL" id="CAJPEX010001680">
    <property type="protein sequence ID" value="CAG0919689.1"/>
    <property type="molecule type" value="Genomic_DNA"/>
</dbReference>
<evidence type="ECO:0000259" key="9">
    <source>
        <dbReference type="PROSITE" id="PS50250"/>
    </source>
</evidence>
<keyword evidence="11" id="KW-1185">Reference proteome</keyword>
<dbReference type="OrthoDB" id="1093at2759"/>
<dbReference type="PROSITE" id="PS50250">
    <property type="entry name" value="PCI"/>
    <property type="match status" value="1"/>
</dbReference>
<dbReference type="Pfam" id="PF22037">
    <property type="entry name" value="PSD13_N"/>
    <property type="match status" value="1"/>
</dbReference>
<name>A0A7R9GEF6_9CRUS</name>
<feature type="domain" description="PCI" evidence="9">
    <location>
        <begin position="152"/>
        <end position="319"/>
    </location>
</feature>
<dbReference type="Pfam" id="PF01399">
    <property type="entry name" value="PCI"/>
    <property type="match status" value="1"/>
</dbReference>
<dbReference type="InterPro" id="IPR054179">
    <property type="entry name" value="PSD13_N"/>
</dbReference>
<dbReference type="PANTHER" id="PTHR10539">
    <property type="entry name" value="26S PROTEASOME NON-ATPASE REGULATORY SUBUNIT 13"/>
    <property type="match status" value="1"/>
</dbReference>
<comment type="subunit">
    <text evidence="3">Component of the 19S proteasome regulatory particle complex. The 26S proteasome consists of a 20S core particle (CP) and two 19S regulatory subunits (RP). The regulatory particle is made of a lid composed of 9 subunits including PSMD13, a base containing 6 ATPases and few additional components.</text>
</comment>
<dbReference type="InterPro" id="IPR035298">
    <property type="entry name" value="PSMD13"/>
</dbReference>
<dbReference type="SUPFAM" id="SSF46785">
    <property type="entry name" value="Winged helix' DNA-binding domain"/>
    <property type="match status" value="1"/>
</dbReference>
<evidence type="ECO:0000256" key="2">
    <source>
        <dbReference type="ARBA" id="ARBA00006207"/>
    </source>
</evidence>
<evidence type="ECO:0000256" key="6">
    <source>
        <dbReference type="ARBA" id="ARBA00029749"/>
    </source>
</evidence>
<gene>
    <name evidence="10" type="ORF">NMOB1V02_LOCUS7208</name>
</gene>